<feature type="transmembrane region" description="Helical" evidence="6">
    <location>
        <begin position="237"/>
        <end position="260"/>
    </location>
</feature>
<feature type="transmembrane region" description="Helical" evidence="6">
    <location>
        <begin position="417"/>
        <end position="439"/>
    </location>
</feature>
<feature type="transmembrane region" description="Helical" evidence="6">
    <location>
        <begin position="181"/>
        <end position="201"/>
    </location>
</feature>
<keyword evidence="4 6" id="KW-1133">Transmembrane helix</keyword>
<evidence type="ECO:0000313" key="9">
    <source>
        <dbReference type="EMBL" id="GAA3691527.1"/>
    </source>
</evidence>
<feature type="signal peptide" evidence="7">
    <location>
        <begin position="1"/>
        <end position="41"/>
    </location>
</feature>
<dbReference type="EMBL" id="BAABEO010000020">
    <property type="protein sequence ID" value="GAA3691527.1"/>
    <property type="molecule type" value="Genomic_DNA"/>
</dbReference>
<evidence type="ECO:0000256" key="6">
    <source>
        <dbReference type="SAM" id="Phobius"/>
    </source>
</evidence>
<sequence length="534" mass="55114">MIQDPGSPTPISPPPPAPPARIKGTLAAASLAVMVAQVANALPGALNGVFQQTFNTVGSQLTWITAAFMIPVVVFELTFGVLGDRFGHRKLVAGGSALMVLGSIVCTFSPTIEWMWAGSALNGLGAGAVFPATLALVAAVARTPKERIRGIAVWAGFLSAGSALSPLLGGVFAGFGWWRGAYAAVALISLAAVVITLLRAQESAKQEGRRPDLWGQTTFAIGLILVLFGLVQGPEDGWTATHVIASLVIGAVMLVVFVAIELRVESPLLDLRLFRNRQFTVSSIVAVVGMFAFLGACFSTSMWLGPVQHQDGLYIGLLFLLLQGPAFFLIPVIHRLQERIAARWLLTVGFLSMGAGAFLASQNDVANRDVTAFVLPSLLVGIGFALTLSPMTAIAVTSVPRHQTGMASATTNLLRDLGFALGPVLVGAIALSAAGSQLVPALQASGLPADQLGPALGIAEAGGPIALNSLPQGVPGSAAHEIALQALGNGFSLAFTVVALAALAAALLSLIGLHGIRNEHQQAAEPEATADLVH</sequence>
<organism evidence="9 10">
    <name type="scientific">Arthrobacter ginkgonis</name>
    <dbReference type="NCBI Taxonomy" id="1630594"/>
    <lineage>
        <taxon>Bacteria</taxon>
        <taxon>Bacillati</taxon>
        <taxon>Actinomycetota</taxon>
        <taxon>Actinomycetes</taxon>
        <taxon>Micrococcales</taxon>
        <taxon>Micrococcaceae</taxon>
        <taxon>Arthrobacter</taxon>
    </lineage>
</organism>
<dbReference type="Pfam" id="PF07690">
    <property type="entry name" value="MFS_1"/>
    <property type="match status" value="1"/>
</dbReference>
<name>A0ABP7CIX6_9MICC</name>
<comment type="caution">
    <text evidence="9">The sequence shown here is derived from an EMBL/GenBank/DDBJ whole genome shotgun (WGS) entry which is preliminary data.</text>
</comment>
<keyword evidence="3 6" id="KW-0812">Transmembrane</keyword>
<reference evidence="10" key="1">
    <citation type="journal article" date="2019" name="Int. J. Syst. Evol. Microbiol.">
        <title>The Global Catalogue of Microorganisms (GCM) 10K type strain sequencing project: providing services to taxonomists for standard genome sequencing and annotation.</title>
        <authorList>
            <consortium name="The Broad Institute Genomics Platform"/>
            <consortium name="The Broad Institute Genome Sequencing Center for Infectious Disease"/>
            <person name="Wu L."/>
            <person name="Ma J."/>
        </authorList>
    </citation>
    <scope>NUCLEOTIDE SEQUENCE [LARGE SCALE GENOMIC DNA]</scope>
    <source>
        <strain evidence="10">JCM 30742</strain>
    </source>
</reference>
<gene>
    <name evidence="9" type="ORF">GCM10023081_31230</name>
</gene>
<accession>A0ABP7CIX6</accession>
<dbReference type="InterPro" id="IPR036259">
    <property type="entry name" value="MFS_trans_sf"/>
</dbReference>
<keyword evidence="5 6" id="KW-0472">Membrane</keyword>
<feature type="transmembrane region" description="Helical" evidence="6">
    <location>
        <begin position="91"/>
        <end position="112"/>
    </location>
</feature>
<dbReference type="RefSeq" id="WP_345152143.1">
    <property type="nucleotide sequence ID" value="NZ_BAABEO010000020.1"/>
</dbReference>
<dbReference type="PANTHER" id="PTHR42718">
    <property type="entry name" value="MAJOR FACILITATOR SUPERFAMILY MULTIDRUG TRANSPORTER MFSC"/>
    <property type="match status" value="1"/>
</dbReference>
<evidence type="ECO:0000256" key="3">
    <source>
        <dbReference type="ARBA" id="ARBA00022692"/>
    </source>
</evidence>
<feature type="transmembrane region" description="Helical" evidence="6">
    <location>
        <begin position="491"/>
        <end position="513"/>
    </location>
</feature>
<evidence type="ECO:0000313" key="10">
    <source>
        <dbReference type="Proteomes" id="UP001500752"/>
    </source>
</evidence>
<feature type="transmembrane region" description="Helical" evidence="6">
    <location>
        <begin position="281"/>
        <end position="301"/>
    </location>
</feature>
<feature type="transmembrane region" description="Helical" evidence="6">
    <location>
        <begin position="213"/>
        <end position="231"/>
    </location>
</feature>
<feature type="transmembrane region" description="Helical" evidence="6">
    <location>
        <begin position="124"/>
        <end position="141"/>
    </location>
</feature>
<evidence type="ECO:0000259" key="8">
    <source>
        <dbReference type="PROSITE" id="PS50850"/>
    </source>
</evidence>
<evidence type="ECO:0000256" key="1">
    <source>
        <dbReference type="ARBA" id="ARBA00004651"/>
    </source>
</evidence>
<feature type="transmembrane region" description="Helical" evidence="6">
    <location>
        <begin position="373"/>
        <end position="396"/>
    </location>
</feature>
<feature type="transmembrane region" description="Helical" evidence="6">
    <location>
        <begin position="57"/>
        <end position="79"/>
    </location>
</feature>
<keyword evidence="2" id="KW-0813">Transport</keyword>
<evidence type="ECO:0000256" key="4">
    <source>
        <dbReference type="ARBA" id="ARBA00022989"/>
    </source>
</evidence>
<keyword evidence="10" id="KW-1185">Reference proteome</keyword>
<dbReference type="PROSITE" id="PS50850">
    <property type="entry name" value="MFS"/>
    <property type="match status" value="1"/>
</dbReference>
<feature type="transmembrane region" description="Helical" evidence="6">
    <location>
        <begin position="340"/>
        <end position="361"/>
    </location>
</feature>
<feature type="domain" description="Major facilitator superfamily (MFS) profile" evidence="8">
    <location>
        <begin position="25"/>
        <end position="517"/>
    </location>
</feature>
<comment type="subcellular location">
    <subcellularLocation>
        <location evidence="1">Cell membrane</location>
        <topology evidence="1">Multi-pass membrane protein</topology>
    </subcellularLocation>
</comment>
<feature type="transmembrane region" description="Helical" evidence="6">
    <location>
        <begin position="313"/>
        <end position="333"/>
    </location>
</feature>
<proteinExistence type="predicted"/>
<dbReference type="SUPFAM" id="SSF103473">
    <property type="entry name" value="MFS general substrate transporter"/>
    <property type="match status" value="1"/>
</dbReference>
<feature type="chain" id="PRO_5047515965" evidence="7">
    <location>
        <begin position="42"/>
        <end position="534"/>
    </location>
</feature>
<dbReference type="PANTHER" id="PTHR42718:SF9">
    <property type="entry name" value="MAJOR FACILITATOR SUPERFAMILY MULTIDRUG TRANSPORTER MFSC"/>
    <property type="match status" value="1"/>
</dbReference>
<dbReference type="Gene3D" id="1.20.1250.20">
    <property type="entry name" value="MFS general substrate transporter like domains"/>
    <property type="match status" value="1"/>
</dbReference>
<feature type="transmembrane region" description="Helical" evidence="6">
    <location>
        <begin position="153"/>
        <end position="175"/>
    </location>
</feature>
<protein>
    <submittedName>
        <fullName evidence="9">MFS transporter</fullName>
    </submittedName>
</protein>
<dbReference type="Proteomes" id="UP001500752">
    <property type="component" value="Unassembled WGS sequence"/>
</dbReference>
<evidence type="ECO:0000256" key="2">
    <source>
        <dbReference type="ARBA" id="ARBA00022448"/>
    </source>
</evidence>
<keyword evidence="7" id="KW-0732">Signal</keyword>
<evidence type="ECO:0000256" key="5">
    <source>
        <dbReference type="ARBA" id="ARBA00023136"/>
    </source>
</evidence>
<dbReference type="InterPro" id="IPR020846">
    <property type="entry name" value="MFS_dom"/>
</dbReference>
<evidence type="ECO:0000256" key="7">
    <source>
        <dbReference type="SAM" id="SignalP"/>
    </source>
</evidence>
<dbReference type="InterPro" id="IPR011701">
    <property type="entry name" value="MFS"/>
</dbReference>